<organism evidence="2 3">
    <name type="scientific">Brassica campestris</name>
    <name type="common">Field mustard</name>
    <dbReference type="NCBI Taxonomy" id="3711"/>
    <lineage>
        <taxon>Eukaryota</taxon>
        <taxon>Viridiplantae</taxon>
        <taxon>Streptophyta</taxon>
        <taxon>Embryophyta</taxon>
        <taxon>Tracheophyta</taxon>
        <taxon>Spermatophyta</taxon>
        <taxon>Magnoliopsida</taxon>
        <taxon>eudicotyledons</taxon>
        <taxon>Gunneridae</taxon>
        <taxon>Pentapetalae</taxon>
        <taxon>rosids</taxon>
        <taxon>malvids</taxon>
        <taxon>Brassicales</taxon>
        <taxon>Brassicaceae</taxon>
        <taxon>Brassiceae</taxon>
        <taxon>Brassica</taxon>
    </lineage>
</organism>
<name>A0A8D9H956_BRACM</name>
<dbReference type="Proteomes" id="UP000694005">
    <property type="component" value="Chromosome A02"/>
</dbReference>
<gene>
    <name evidence="2" type="ORF">BRAPAZ1V2_A02P38720.2</name>
</gene>
<accession>A0A8D9H956</accession>
<protein>
    <submittedName>
        <fullName evidence="2">Uncharacterized protein</fullName>
    </submittedName>
</protein>
<evidence type="ECO:0000313" key="2">
    <source>
        <dbReference type="EMBL" id="CAG7894920.1"/>
    </source>
</evidence>
<feature type="region of interest" description="Disordered" evidence="1">
    <location>
        <begin position="1"/>
        <end position="57"/>
    </location>
</feature>
<dbReference type="AlphaFoldDB" id="A0A8D9H956"/>
<evidence type="ECO:0000313" key="3">
    <source>
        <dbReference type="Proteomes" id="UP000694005"/>
    </source>
</evidence>
<dbReference type="EMBL" id="LS974618">
    <property type="protein sequence ID" value="CAG7894920.1"/>
    <property type="molecule type" value="Genomic_DNA"/>
</dbReference>
<reference evidence="2 3" key="1">
    <citation type="submission" date="2021-07" db="EMBL/GenBank/DDBJ databases">
        <authorList>
            <consortium name="Genoscope - CEA"/>
            <person name="William W."/>
        </authorList>
    </citation>
    <scope>NUCLEOTIDE SEQUENCE [LARGE SCALE GENOMIC DNA]</scope>
</reference>
<sequence length="131" mass="15137">KRKRVDENEERGENEGEKLQENERGVNEEAEKQITEKDEGNDEELQKKEEGDNEELQKNERTYCRGHIHAGMIAYFLIVIIDTTVSYCQNILKRHVADTKTKHGTLFVMTQLASSSPKPIYVSIKILAQFI</sequence>
<dbReference type="Gramene" id="A02p38720.2_BraZ1">
    <property type="protein sequence ID" value="A02p38720.2_BraZ1.CDS"/>
    <property type="gene ID" value="A02g38720.2_BraZ1"/>
</dbReference>
<feature type="non-terminal residue" evidence="2">
    <location>
        <position position="1"/>
    </location>
</feature>
<evidence type="ECO:0000256" key="1">
    <source>
        <dbReference type="SAM" id="MobiDB-lite"/>
    </source>
</evidence>
<proteinExistence type="predicted"/>